<evidence type="ECO:0000313" key="2">
    <source>
        <dbReference type="Proteomes" id="UP001230005"/>
    </source>
</evidence>
<dbReference type="RefSeq" id="WP_307323808.1">
    <property type="nucleotide sequence ID" value="NZ_JAUSUG010000005.1"/>
</dbReference>
<protein>
    <submittedName>
        <fullName evidence="1">Glutathione synthase/RimK-type ligase-like ATP-grasp enzyme</fullName>
    </submittedName>
</protein>
<evidence type="ECO:0000313" key="1">
    <source>
        <dbReference type="EMBL" id="MDQ0254199.1"/>
    </source>
</evidence>
<dbReference type="SUPFAM" id="SSF56059">
    <property type="entry name" value="Glutathione synthetase ATP-binding domain-like"/>
    <property type="match status" value="1"/>
</dbReference>
<reference evidence="1 2" key="1">
    <citation type="submission" date="2023-07" db="EMBL/GenBank/DDBJ databases">
        <title>Genomic Encyclopedia of Type Strains, Phase IV (KMG-IV): sequencing the most valuable type-strain genomes for metagenomic binning, comparative biology and taxonomic classification.</title>
        <authorList>
            <person name="Goeker M."/>
        </authorList>
    </citation>
    <scope>NUCLEOTIDE SEQUENCE [LARGE SCALE GENOMIC DNA]</scope>
    <source>
        <strain evidence="1 2">DSM 9768</strain>
    </source>
</reference>
<keyword evidence="2" id="KW-1185">Reference proteome</keyword>
<comment type="caution">
    <text evidence="1">The sequence shown here is derived from an EMBL/GenBank/DDBJ whole genome shotgun (WGS) entry which is preliminary data.</text>
</comment>
<accession>A0ABT9ZTL0</accession>
<name>A0ABT9ZTL0_9BACI</name>
<proteinExistence type="predicted"/>
<dbReference type="Proteomes" id="UP001230005">
    <property type="component" value="Unassembled WGS sequence"/>
</dbReference>
<sequence>MINFTFYISHIRLNEKLKTNQLIIPNKIASIWKLPARKYGKLNYHFLSKEVEIVVEPHLSEFEIEMNPHLLSQLYLPEEGKIQCQYSSKENSFYFGPSVGIVLGDVLEKGESPFGPLTAYITDMAKAAIELYCPLIVFSYKEVEGSFVHAFIFEENSWKKGYFPLPHVIYNRIGRRDQERSDKCQLFFEKLTEMGIPYFNDRFLHKWHTFSFFLQEPTLTPYLPETRQLQSKKDLFYMLEKYPTIYLKPFWGKEGSGIIRIQKEKDLFIITYPNDDGWQTKKEVNLPDLFFTLKGRLKKRKYLIQQGIDMMIMNEAPVDFRVLCIKDTSGYWRTCSAIGRVGQRENIVSNLSKGGSQRKALLILEELMSKEKALQVERFLHELSVHCAQVLDAEAGGLFGELGFDFMVDKREHVWILEVNIKPSKSEFTQNGNQTPPSIKLLLTFAASLAGFIDK</sequence>
<gene>
    <name evidence="1" type="ORF">J2S74_001574</name>
</gene>
<dbReference type="EMBL" id="JAUSUG010000005">
    <property type="protein sequence ID" value="MDQ0254199.1"/>
    <property type="molecule type" value="Genomic_DNA"/>
</dbReference>
<dbReference type="Pfam" id="PF14398">
    <property type="entry name" value="ATPgrasp_YheCD"/>
    <property type="match status" value="1"/>
</dbReference>
<organism evidence="1 2">
    <name type="scientific">Evansella vedderi</name>
    <dbReference type="NCBI Taxonomy" id="38282"/>
    <lineage>
        <taxon>Bacteria</taxon>
        <taxon>Bacillati</taxon>
        <taxon>Bacillota</taxon>
        <taxon>Bacilli</taxon>
        <taxon>Bacillales</taxon>
        <taxon>Bacillaceae</taxon>
        <taxon>Evansella</taxon>
    </lineage>
</organism>
<dbReference type="InterPro" id="IPR026838">
    <property type="entry name" value="YheC/D"/>
</dbReference>
<dbReference type="Gene3D" id="3.30.470.20">
    <property type="entry name" value="ATP-grasp fold, B domain"/>
    <property type="match status" value="1"/>
</dbReference>